<evidence type="ECO:0000313" key="1">
    <source>
        <dbReference type="EMBL" id="EEX69956.1"/>
    </source>
</evidence>
<evidence type="ECO:0000313" key="2">
    <source>
        <dbReference type="Proteomes" id="UP000003671"/>
    </source>
</evidence>
<dbReference type="AlphaFoldDB" id="C9KJ90"/>
<gene>
    <name evidence="1" type="ORF">MITSMUL_03087</name>
</gene>
<organism evidence="1 2">
    <name type="scientific">Mitsuokella multacida DSM 20544</name>
    <dbReference type="NCBI Taxonomy" id="500635"/>
    <lineage>
        <taxon>Bacteria</taxon>
        <taxon>Bacillati</taxon>
        <taxon>Bacillota</taxon>
        <taxon>Negativicutes</taxon>
        <taxon>Selenomonadales</taxon>
        <taxon>Selenomonadaceae</taxon>
        <taxon>Mitsuokella</taxon>
    </lineage>
</organism>
<protein>
    <submittedName>
        <fullName evidence="1">Uncharacterized protein</fullName>
    </submittedName>
</protein>
<dbReference type="PATRIC" id="fig|500635.8.peg.81"/>
<keyword evidence="2" id="KW-1185">Reference proteome</keyword>
<name>C9KJ90_9FIRM</name>
<comment type="caution">
    <text evidence="1">The sequence shown here is derived from an EMBL/GenBank/DDBJ whole genome shotgun (WGS) entry which is preliminary data.</text>
</comment>
<sequence>MRSQHINGFTNGRPTKSFFKLYNFFKKQPLEVLNLLHEFLETKPRKNMNMSQLFYEARNWNTGTKVAKITKTNETDYFALLKEM</sequence>
<dbReference type="Proteomes" id="UP000003671">
    <property type="component" value="Unassembled WGS sequence"/>
</dbReference>
<proteinExistence type="predicted"/>
<dbReference type="EMBL" id="ABWK02000001">
    <property type="protein sequence ID" value="EEX69956.1"/>
    <property type="molecule type" value="Genomic_DNA"/>
</dbReference>
<dbReference type="STRING" id="500635.MITSMUL_03087"/>
<reference evidence="1" key="1">
    <citation type="submission" date="2009-09" db="EMBL/GenBank/DDBJ databases">
        <authorList>
            <person name="Weinstock G."/>
            <person name="Sodergren E."/>
            <person name="Clifton S."/>
            <person name="Fulton L."/>
            <person name="Fulton B."/>
            <person name="Courtney L."/>
            <person name="Fronick C."/>
            <person name="Harrison M."/>
            <person name="Strong C."/>
            <person name="Farmer C."/>
            <person name="Delahaunty K."/>
            <person name="Markovic C."/>
            <person name="Hall O."/>
            <person name="Minx P."/>
            <person name="Tomlinson C."/>
            <person name="Mitreva M."/>
            <person name="Nelson J."/>
            <person name="Hou S."/>
            <person name="Wollam A."/>
            <person name="Pepin K.H."/>
            <person name="Johnson M."/>
            <person name="Bhonagiri V."/>
            <person name="Nash W.E."/>
            <person name="Warren W."/>
            <person name="Chinwalla A."/>
            <person name="Mardis E.R."/>
            <person name="Wilson R.K."/>
        </authorList>
    </citation>
    <scope>NUCLEOTIDE SEQUENCE [LARGE SCALE GENOMIC DNA]</scope>
    <source>
        <strain evidence="1">DSM 20544</strain>
    </source>
</reference>
<dbReference type="HOGENOM" id="CLU_2523866_0_0_9"/>
<accession>C9KJ90</accession>